<evidence type="ECO:0000313" key="2">
    <source>
        <dbReference type="EMBL" id="TFK30802.1"/>
    </source>
</evidence>
<dbReference type="STRING" id="230819.A0A5C3LDQ9"/>
<dbReference type="InterPro" id="IPR001810">
    <property type="entry name" value="F-box_dom"/>
</dbReference>
<dbReference type="SMART" id="SM00256">
    <property type="entry name" value="FBOX"/>
    <property type="match status" value="1"/>
</dbReference>
<gene>
    <name evidence="2" type="ORF">FA15DRAFT_677031</name>
</gene>
<protein>
    <recommendedName>
        <fullName evidence="1">F-box domain-containing protein</fullName>
    </recommendedName>
</protein>
<name>A0A5C3LDQ9_COPMA</name>
<dbReference type="PROSITE" id="PS50181">
    <property type="entry name" value="FBOX"/>
    <property type="match status" value="1"/>
</dbReference>
<dbReference type="CDD" id="cd09917">
    <property type="entry name" value="F-box_SF"/>
    <property type="match status" value="1"/>
</dbReference>
<dbReference type="Proteomes" id="UP000307440">
    <property type="component" value="Unassembled WGS sequence"/>
</dbReference>
<dbReference type="EMBL" id="ML210146">
    <property type="protein sequence ID" value="TFK30802.1"/>
    <property type="molecule type" value="Genomic_DNA"/>
</dbReference>
<reference evidence="2 3" key="1">
    <citation type="journal article" date="2019" name="Nat. Ecol. Evol.">
        <title>Megaphylogeny resolves global patterns of mushroom evolution.</title>
        <authorList>
            <person name="Varga T."/>
            <person name="Krizsan K."/>
            <person name="Foldi C."/>
            <person name="Dima B."/>
            <person name="Sanchez-Garcia M."/>
            <person name="Sanchez-Ramirez S."/>
            <person name="Szollosi G.J."/>
            <person name="Szarkandi J.G."/>
            <person name="Papp V."/>
            <person name="Albert L."/>
            <person name="Andreopoulos W."/>
            <person name="Angelini C."/>
            <person name="Antonin V."/>
            <person name="Barry K.W."/>
            <person name="Bougher N.L."/>
            <person name="Buchanan P."/>
            <person name="Buyck B."/>
            <person name="Bense V."/>
            <person name="Catcheside P."/>
            <person name="Chovatia M."/>
            <person name="Cooper J."/>
            <person name="Damon W."/>
            <person name="Desjardin D."/>
            <person name="Finy P."/>
            <person name="Geml J."/>
            <person name="Haridas S."/>
            <person name="Hughes K."/>
            <person name="Justo A."/>
            <person name="Karasinski D."/>
            <person name="Kautmanova I."/>
            <person name="Kiss B."/>
            <person name="Kocsube S."/>
            <person name="Kotiranta H."/>
            <person name="LaButti K.M."/>
            <person name="Lechner B.E."/>
            <person name="Liimatainen K."/>
            <person name="Lipzen A."/>
            <person name="Lukacs Z."/>
            <person name="Mihaltcheva S."/>
            <person name="Morgado L.N."/>
            <person name="Niskanen T."/>
            <person name="Noordeloos M.E."/>
            <person name="Ohm R.A."/>
            <person name="Ortiz-Santana B."/>
            <person name="Ovrebo C."/>
            <person name="Racz N."/>
            <person name="Riley R."/>
            <person name="Savchenko A."/>
            <person name="Shiryaev A."/>
            <person name="Soop K."/>
            <person name="Spirin V."/>
            <person name="Szebenyi C."/>
            <person name="Tomsovsky M."/>
            <person name="Tulloss R.E."/>
            <person name="Uehling J."/>
            <person name="Grigoriev I.V."/>
            <person name="Vagvolgyi C."/>
            <person name="Papp T."/>
            <person name="Martin F.M."/>
            <person name="Miettinen O."/>
            <person name="Hibbett D.S."/>
            <person name="Nagy L.G."/>
        </authorList>
    </citation>
    <scope>NUCLEOTIDE SEQUENCE [LARGE SCALE GENOMIC DNA]</scope>
    <source>
        <strain evidence="2 3">CBS 121175</strain>
    </source>
</reference>
<dbReference type="Gene3D" id="1.20.1280.50">
    <property type="match status" value="1"/>
</dbReference>
<feature type="domain" description="F-box" evidence="1">
    <location>
        <begin position="3"/>
        <end position="49"/>
    </location>
</feature>
<proteinExistence type="predicted"/>
<dbReference type="AlphaFoldDB" id="A0A5C3LDQ9"/>
<sequence length="532" mass="60358">MASCYLFTIPPELIVEIFKFLDISSLLWVREICRAFKSVVDTTAILQYAIELHACGAVNASSSRLDIATRLKRIQAFQKSWGELTFKTKSTIKMSRGGLWELFGGVLAQKTQKGRSGFDFYRFPSSIRGIEEKKWNVPSPGFPVRDFCMDPGQDLLVLLQTPKISTNSTTYFLHLVSLETSPGEPHSLAPDSKTLEYVQRARNRHDTSFIIMISGDYIGLMIQAIPGNGLIVWDWKKGEQLLCLEGKHMNSFSFLSDEYVIISATVPGQQEDEEDDDIDREPCLAVVNFKKEGKTKRQINELDSVILFRYPPTHDEAFVVHTEIRSDPSSGWHPQLDIDVPFHVSQHNRLFVVTLYIQTVRGVENVMSFVPMKTLLLHLESIAQSGGEKKEFMWDEWGPNGSRLLVSPNMISHVWACYVYGSRYVGMETLRSDNDTWFCRVYDFNDVGVRRALVKADEGLTVAEEKTDEEDEERSARTVYQVAPTVIPEKTIFSTASFPLGLPDSKRCAPMCTEDNLIIVDTSDDEYICYSI</sequence>
<organism evidence="2 3">
    <name type="scientific">Coprinopsis marcescibilis</name>
    <name type="common">Agaric fungus</name>
    <name type="synonym">Psathyrella marcescibilis</name>
    <dbReference type="NCBI Taxonomy" id="230819"/>
    <lineage>
        <taxon>Eukaryota</taxon>
        <taxon>Fungi</taxon>
        <taxon>Dikarya</taxon>
        <taxon>Basidiomycota</taxon>
        <taxon>Agaricomycotina</taxon>
        <taxon>Agaricomycetes</taxon>
        <taxon>Agaricomycetidae</taxon>
        <taxon>Agaricales</taxon>
        <taxon>Agaricineae</taxon>
        <taxon>Psathyrellaceae</taxon>
        <taxon>Coprinopsis</taxon>
    </lineage>
</organism>
<keyword evidence="3" id="KW-1185">Reference proteome</keyword>
<evidence type="ECO:0000313" key="3">
    <source>
        <dbReference type="Proteomes" id="UP000307440"/>
    </source>
</evidence>
<dbReference type="OrthoDB" id="3174109at2759"/>
<dbReference type="Pfam" id="PF00646">
    <property type="entry name" value="F-box"/>
    <property type="match status" value="1"/>
</dbReference>
<evidence type="ECO:0000259" key="1">
    <source>
        <dbReference type="PROSITE" id="PS50181"/>
    </source>
</evidence>
<dbReference type="SUPFAM" id="SSF81383">
    <property type="entry name" value="F-box domain"/>
    <property type="match status" value="1"/>
</dbReference>
<dbReference type="InterPro" id="IPR036047">
    <property type="entry name" value="F-box-like_dom_sf"/>
</dbReference>
<accession>A0A5C3LDQ9</accession>